<feature type="non-terminal residue" evidence="3">
    <location>
        <position position="1"/>
    </location>
</feature>
<evidence type="ECO:0000313" key="3">
    <source>
        <dbReference type="EMBL" id="VAX15434.1"/>
    </source>
</evidence>
<dbReference type="PANTHER" id="PTHR12143:SF39">
    <property type="entry name" value="SECRETED PROTEIN"/>
    <property type="match status" value="1"/>
</dbReference>
<dbReference type="EMBL" id="UOGD01000021">
    <property type="protein sequence ID" value="VAX15434.1"/>
    <property type="molecule type" value="Genomic_DNA"/>
</dbReference>
<dbReference type="Gene3D" id="3.30.2080.10">
    <property type="entry name" value="GH92 mannosidase domain"/>
    <property type="match status" value="1"/>
</dbReference>
<dbReference type="GO" id="GO:0000224">
    <property type="term" value="F:peptide-N4-(N-acetyl-beta-glucosaminyl)asparagine amidase activity"/>
    <property type="evidence" value="ECO:0007669"/>
    <property type="project" value="TreeGrafter"/>
</dbReference>
<name>A0A3B1BU93_9ZZZZ</name>
<dbReference type="Pfam" id="PF07971">
    <property type="entry name" value="Glyco_hydro_92"/>
    <property type="match status" value="1"/>
</dbReference>
<dbReference type="SUPFAM" id="SSF48208">
    <property type="entry name" value="Six-hairpin glycosidases"/>
    <property type="match status" value="1"/>
</dbReference>
<dbReference type="PANTHER" id="PTHR12143">
    <property type="entry name" value="PEPTIDE N-GLYCANASE PNGASE -RELATED"/>
    <property type="match status" value="1"/>
</dbReference>
<sequence>GYRSRFDHAEEFASPGYYSVQLKDYNIKAELTVTKRVGFHKYTFPNADNAHILIDLGHSLGPLAEKKSHIKIVNKTRIEGYKISQIGTLYFVAEFSKPFKSFGTWNKGYAKPESGGGFINPYKTAETGREVGVFLDYSTSKNDEILVKVAVSHVSIDGAKKNLEAELPGWDFKQIRSEAREIWNKELSKVEIKGGTEEQKQIFYTSLYHSLLAQQIFNDVDGKYFGMDGKVHTAEGYDFYPSFFAWDTYRSEQPLMVLLEPDHANDMIKSIVTKTKNYGWLPAQHAWNNYGQGMVGDHLIPMVADAYAKGIRDYDVELIYDMMRKKATELPPSPIPPSEARRGLKYYDTLGYLPADRETESIPATLEFAYDDWCLAQLASALGKKEDSQYFTKRSLNYKNVFDKETGFMRPRMYDGSWLKVCEQPPTIIKNGEHSYYSCFDPLWIGIRPNRHYTESNAWQYLWSVQHDVKGLIDQMGGNQKFIAKLDKLFTMTPEVNGPNYVGVVGTIGQYVHGNQPSHHVAYLYNYAGAPWKTQEKIDKIRNLLYQTGPGGICGNEDMGSLSSWYVFSALGFYPVAPGGDIYIIGTPLFKEAKIKLSSPYKGEEFIIKANNISSKNIYIQSAELNGKKLDKPWLTHADIVNGGSLIFEMGSTPNKEWGARPEDSPGLN</sequence>
<reference evidence="3" key="1">
    <citation type="submission" date="2018-06" db="EMBL/GenBank/DDBJ databases">
        <authorList>
            <person name="Zhirakovskaya E."/>
        </authorList>
    </citation>
    <scope>NUCLEOTIDE SEQUENCE</scope>
</reference>
<accession>A0A3B1BU93</accession>
<dbReference type="GO" id="GO:0030246">
    <property type="term" value="F:carbohydrate binding"/>
    <property type="evidence" value="ECO:0007669"/>
    <property type="project" value="InterPro"/>
</dbReference>
<dbReference type="GO" id="GO:0005829">
    <property type="term" value="C:cytosol"/>
    <property type="evidence" value="ECO:0007669"/>
    <property type="project" value="TreeGrafter"/>
</dbReference>
<dbReference type="InterPro" id="IPR008928">
    <property type="entry name" value="6-hairpin_glycosidase_sf"/>
</dbReference>
<dbReference type="InterPro" id="IPR012939">
    <property type="entry name" value="Glyco_hydro_92"/>
</dbReference>
<dbReference type="NCBIfam" id="TIGR01180">
    <property type="entry name" value="aman2_put"/>
    <property type="match status" value="1"/>
</dbReference>
<dbReference type="InterPro" id="IPR050883">
    <property type="entry name" value="PNGase"/>
</dbReference>
<feature type="domain" description="Glycosyl hydrolase family 92" evidence="1">
    <location>
        <begin position="158"/>
        <end position="652"/>
    </location>
</feature>
<dbReference type="Gene3D" id="1.20.1610.10">
    <property type="entry name" value="alpha-1,2-mannosidases domains"/>
    <property type="match status" value="1"/>
</dbReference>
<protein>
    <submittedName>
        <fullName evidence="3">Alpha-1,2-mannosidase</fullName>
    </submittedName>
</protein>
<evidence type="ECO:0000259" key="1">
    <source>
        <dbReference type="Pfam" id="PF07971"/>
    </source>
</evidence>
<dbReference type="GO" id="GO:0005975">
    <property type="term" value="P:carbohydrate metabolic process"/>
    <property type="evidence" value="ECO:0007669"/>
    <property type="project" value="InterPro"/>
</dbReference>
<dbReference type="Gene3D" id="1.20.1050.60">
    <property type="entry name" value="alpha-1,2-mannosidase"/>
    <property type="match status" value="1"/>
</dbReference>
<gene>
    <name evidence="3" type="ORF">MNBD_IGNAVI01-690</name>
</gene>
<organism evidence="3">
    <name type="scientific">hydrothermal vent metagenome</name>
    <dbReference type="NCBI Taxonomy" id="652676"/>
    <lineage>
        <taxon>unclassified sequences</taxon>
        <taxon>metagenomes</taxon>
        <taxon>ecological metagenomes</taxon>
    </lineage>
</organism>
<dbReference type="InterPro" id="IPR005887">
    <property type="entry name" value="GH92_a_mannosidase_put"/>
</dbReference>
<proteinExistence type="predicted"/>
<dbReference type="AlphaFoldDB" id="A0A3B1BU93"/>
<dbReference type="GO" id="GO:0006516">
    <property type="term" value="P:glycoprotein catabolic process"/>
    <property type="evidence" value="ECO:0007669"/>
    <property type="project" value="TreeGrafter"/>
</dbReference>
<dbReference type="InterPro" id="IPR041371">
    <property type="entry name" value="GH92_N"/>
</dbReference>
<feature type="domain" description="Glycosyl hydrolase family 92 N-terminal" evidence="2">
    <location>
        <begin position="1"/>
        <end position="152"/>
    </location>
</feature>
<dbReference type="InterPro" id="IPR014718">
    <property type="entry name" value="GH-type_carb-bd"/>
</dbReference>
<dbReference type="Gene3D" id="2.70.98.10">
    <property type="match status" value="1"/>
</dbReference>
<evidence type="ECO:0000259" key="2">
    <source>
        <dbReference type="Pfam" id="PF17678"/>
    </source>
</evidence>
<dbReference type="Pfam" id="PF17678">
    <property type="entry name" value="Glyco_hydro_92N"/>
    <property type="match status" value="1"/>
</dbReference>
<dbReference type="FunFam" id="3.30.2080.10:FF:000001">
    <property type="entry name" value="Alpha-1,2-mannosidase subfamily"/>
    <property type="match status" value="1"/>
</dbReference>